<accession>A0A5B7F9R7</accession>
<comment type="caution">
    <text evidence="1">The sequence shown here is derived from an EMBL/GenBank/DDBJ whole genome shotgun (WGS) entry which is preliminary data.</text>
</comment>
<proteinExistence type="predicted"/>
<dbReference type="AlphaFoldDB" id="A0A5B7F9R7"/>
<reference evidence="1 2" key="1">
    <citation type="submission" date="2019-05" db="EMBL/GenBank/DDBJ databases">
        <title>Another draft genome of Portunus trituberculatus and its Hox gene families provides insights of decapod evolution.</title>
        <authorList>
            <person name="Jeong J.-H."/>
            <person name="Song I."/>
            <person name="Kim S."/>
            <person name="Choi T."/>
            <person name="Kim D."/>
            <person name="Ryu S."/>
            <person name="Kim W."/>
        </authorList>
    </citation>
    <scope>NUCLEOTIDE SEQUENCE [LARGE SCALE GENOMIC DNA]</scope>
    <source>
        <tissue evidence="1">Muscle</tissue>
    </source>
</reference>
<gene>
    <name evidence="1" type="ORF">E2C01_035435</name>
</gene>
<sequence length="33" mass="3560">MEYSSHALGGVSSTHAVLLDRDQKLFVSSTPLL</sequence>
<keyword evidence="2" id="KW-1185">Reference proteome</keyword>
<evidence type="ECO:0000313" key="1">
    <source>
        <dbReference type="EMBL" id="MPC41828.1"/>
    </source>
</evidence>
<protein>
    <submittedName>
        <fullName evidence="1">Uncharacterized protein</fullName>
    </submittedName>
</protein>
<evidence type="ECO:0000313" key="2">
    <source>
        <dbReference type="Proteomes" id="UP000324222"/>
    </source>
</evidence>
<dbReference type="EMBL" id="VSRR010005200">
    <property type="protein sequence ID" value="MPC41828.1"/>
    <property type="molecule type" value="Genomic_DNA"/>
</dbReference>
<dbReference type="Proteomes" id="UP000324222">
    <property type="component" value="Unassembled WGS sequence"/>
</dbReference>
<name>A0A5B7F9R7_PORTR</name>
<organism evidence="1 2">
    <name type="scientific">Portunus trituberculatus</name>
    <name type="common">Swimming crab</name>
    <name type="synonym">Neptunus trituberculatus</name>
    <dbReference type="NCBI Taxonomy" id="210409"/>
    <lineage>
        <taxon>Eukaryota</taxon>
        <taxon>Metazoa</taxon>
        <taxon>Ecdysozoa</taxon>
        <taxon>Arthropoda</taxon>
        <taxon>Crustacea</taxon>
        <taxon>Multicrustacea</taxon>
        <taxon>Malacostraca</taxon>
        <taxon>Eumalacostraca</taxon>
        <taxon>Eucarida</taxon>
        <taxon>Decapoda</taxon>
        <taxon>Pleocyemata</taxon>
        <taxon>Brachyura</taxon>
        <taxon>Eubrachyura</taxon>
        <taxon>Portunoidea</taxon>
        <taxon>Portunidae</taxon>
        <taxon>Portuninae</taxon>
        <taxon>Portunus</taxon>
    </lineage>
</organism>